<dbReference type="KEGG" id="bdu:BDU_9022"/>
<feature type="signal peptide" evidence="1">
    <location>
        <begin position="1"/>
        <end position="21"/>
    </location>
</feature>
<reference evidence="2 3" key="1">
    <citation type="journal article" date="2008" name="PLoS Genet.">
        <title>The genome of Borrelia recurrentis, the agent of deadly louse-borne relapsing fever, is a degraded subset of tick-borne Borrelia duttonii.</title>
        <authorList>
            <person name="Lescot M."/>
            <person name="Audic S."/>
            <person name="Robert C."/>
            <person name="Nguyen T.T."/>
            <person name="Blanc G."/>
            <person name="Cutler S.J."/>
            <person name="Wincker P."/>
            <person name="Couloux A."/>
            <person name="Claverie J.-M."/>
            <person name="Raoult D."/>
            <person name="Drancourt M."/>
        </authorList>
    </citation>
    <scope>NUCLEOTIDE SEQUENCE [LARGE SCALE GENOMIC DNA]</scope>
    <source>
        <strain evidence="2 3">Ly</strain>
    </source>
</reference>
<dbReference type="HOGENOM" id="CLU_105327_0_0_12"/>
<dbReference type="EMBL" id="CP000991">
    <property type="protein sequence ID" value="ACH94236.1"/>
    <property type="molecule type" value="Genomic_DNA"/>
</dbReference>
<evidence type="ECO:0000256" key="1">
    <source>
        <dbReference type="SAM" id="SignalP"/>
    </source>
</evidence>
<geneLocation type="plasmid" evidence="2 3">
    <name>pl31</name>
</geneLocation>
<dbReference type="Proteomes" id="UP000000611">
    <property type="component" value="Plasmid pl31"/>
</dbReference>
<dbReference type="AlphaFoldDB" id="B5RPF0"/>
<evidence type="ECO:0000313" key="3">
    <source>
        <dbReference type="Proteomes" id="UP000000611"/>
    </source>
</evidence>
<sequence length="232" mass="27724">MNKNKSILILCIILFLYGCNANKTPSQRMPDSAQITKSQDDLLKPQDLESKSQKHAHITLTTEEKMKFEIFIYALNIFQKDRFAFYNRMKQDISQEVQNLFKKYDEFRSWISDDQHIQEQKELSKAFNYAYNRILYNKLKRSDNDQTTMQYIEGAFYYYLSDQYKDNHHYDGRLYGSTNPGFPTNYVSLFFDHFISKIIKKYDTNEKIFQAIKNELEDKNSEIYAKTLNMLS</sequence>
<keyword evidence="1" id="KW-0732">Signal</keyword>
<accession>B5RPF0</accession>
<evidence type="ECO:0000313" key="2">
    <source>
        <dbReference type="EMBL" id="ACH94236.1"/>
    </source>
</evidence>
<keyword evidence="3" id="KW-1185">Reference proteome</keyword>
<organism evidence="2 3">
    <name type="scientific">Borrelia duttonii (strain Ly)</name>
    <dbReference type="NCBI Taxonomy" id="412419"/>
    <lineage>
        <taxon>Bacteria</taxon>
        <taxon>Pseudomonadati</taxon>
        <taxon>Spirochaetota</taxon>
        <taxon>Spirochaetia</taxon>
        <taxon>Spirochaetales</taxon>
        <taxon>Borreliaceae</taxon>
        <taxon>Borrelia</taxon>
    </lineage>
</organism>
<dbReference type="RefSeq" id="WP_012539777.1">
    <property type="nucleotide sequence ID" value="NC_011262.1"/>
</dbReference>
<feature type="chain" id="PRO_5002837512" evidence="1">
    <location>
        <begin position="22"/>
        <end position="232"/>
    </location>
</feature>
<dbReference type="PROSITE" id="PS51257">
    <property type="entry name" value="PROKAR_LIPOPROTEIN"/>
    <property type="match status" value="1"/>
</dbReference>
<dbReference type="OrthoDB" id="352284at2"/>
<proteinExistence type="predicted"/>
<keyword evidence="2" id="KW-0614">Plasmid</keyword>
<protein>
    <submittedName>
        <fullName evidence="2">ORFk-like protein, lipoprotein</fullName>
    </submittedName>
</protein>
<name>B5RPF0_BORDL</name>
<gene>
    <name evidence="2" type="ordered locus">BDU_9022</name>
</gene>